<gene>
    <name evidence="4" type="ORF">JTE90_000172</name>
</gene>
<evidence type="ECO:0000256" key="2">
    <source>
        <dbReference type="SAM" id="MobiDB-lite"/>
    </source>
</evidence>
<feature type="compositionally biased region" description="Basic residues" evidence="2">
    <location>
        <begin position="188"/>
        <end position="200"/>
    </location>
</feature>
<dbReference type="CDD" id="cd06257">
    <property type="entry name" value="DnaJ"/>
    <property type="match status" value="1"/>
</dbReference>
<dbReference type="SMART" id="SM00271">
    <property type="entry name" value="DnaJ"/>
    <property type="match status" value="1"/>
</dbReference>
<dbReference type="GO" id="GO:0005634">
    <property type="term" value="C:nucleus"/>
    <property type="evidence" value="ECO:0007669"/>
    <property type="project" value="TreeGrafter"/>
</dbReference>
<dbReference type="PROSITE" id="PS50076">
    <property type="entry name" value="DNAJ_2"/>
    <property type="match status" value="1"/>
</dbReference>
<feature type="domain" description="J" evidence="3">
    <location>
        <begin position="15"/>
        <end position="82"/>
    </location>
</feature>
<dbReference type="AlphaFoldDB" id="A0AAV6UW47"/>
<reference evidence="4 5" key="1">
    <citation type="journal article" date="2022" name="Nat. Ecol. Evol.">
        <title>A masculinizing supergene underlies an exaggerated male reproductive morph in a spider.</title>
        <authorList>
            <person name="Hendrickx F."/>
            <person name="De Corte Z."/>
            <person name="Sonet G."/>
            <person name="Van Belleghem S.M."/>
            <person name="Kostlbacher S."/>
            <person name="Vangestel C."/>
        </authorList>
    </citation>
    <scope>NUCLEOTIDE SEQUENCE [LARGE SCALE GENOMIC DNA]</scope>
    <source>
        <strain evidence="4">W744_W776</strain>
    </source>
</reference>
<keyword evidence="1" id="KW-0597">Phosphoprotein</keyword>
<dbReference type="InterPro" id="IPR056453">
    <property type="entry name" value="HTH_DNAJC9"/>
</dbReference>
<dbReference type="PRINTS" id="PR00625">
    <property type="entry name" value="JDOMAIN"/>
</dbReference>
<dbReference type="EMBL" id="JAFNEN010000262">
    <property type="protein sequence ID" value="KAG8187706.1"/>
    <property type="molecule type" value="Genomic_DNA"/>
</dbReference>
<dbReference type="Pfam" id="PF00226">
    <property type="entry name" value="DnaJ"/>
    <property type="match status" value="1"/>
</dbReference>
<dbReference type="Pfam" id="PF23302">
    <property type="entry name" value="HTH_DNAJC9"/>
    <property type="match status" value="1"/>
</dbReference>
<dbReference type="InterPro" id="IPR001623">
    <property type="entry name" value="DnaJ_domain"/>
</dbReference>
<name>A0AAV6UW47_9ARAC</name>
<protein>
    <recommendedName>
        <fullName evidence="3">J domain-containing protein</fullName>
    </recommendedName>
</protein>
<keyword evidence="5" id="KW-1185">Reference proteome</keyword>
<evidence type="ECO:0000313" key="4">
    <source>
        <dbReference type="EMBL" id="KAG8187706.1"/>
    </source>
</evidence>
<dbReference type="SUPFAM" id="SSF46565">
    <property type="entry name" value="Chaperone J-domain"/>
    <property type="match status" value="1"/>
</dbReference>
<dbReference type="GO" id="GO:0005737">
    <property type="term" value="C:cytoplasm"/>
    <property type="evidence" value="ECO:0007669"/>
    <property type="project" value="TreeGrafter"/>
</dbReference>
<dbReference type="Proteomes" id="UP000827092">
    <property type="component" value="Unassembled WGS sequence"/>
</dbReference>
<dbReference type="GO" id="GO:0031072">
    <property type="term" value="F:heat shock protein binding"/>
    <property type="evidence" value="ECO:0007669"/>
    <property type="project" value="TreeGrafter"/>
</dbReference>
<dbReference type="PANTHER" id="PTHR44144">
    <property type="entry name" value="DNAJ HOMOLOG SUBFAMILY C MEMBER 9"/>
    <property type="match status" value="1"/>
</dbReference>
<evidence type="ECO:0000256" key="1">
    <source>
        <dbReference type="ARBA" id="ARBA00022553"/>
    </source>
</evidence>
<organism evidence="4 5">
    <name type="scientific">Oedothorax gibbosus</name>
    <dbReference type="NCBI Taxonomy" id="931172"/>
    <lineage>
        <taxon>Eukaryota</taxon>
        <taxon>Metazoa</taxon>
        <taxon>Ecdysozoa</taxon>
        <taxon>Arthropoda</taxon>
        <taxon>Chelicerata</taxon>
        <taxon>Arachnida</taxon>
        <taxon>Araneae</taxon>
        <taxon>Araneomorphae</taxon>
        <taxon>Entelegynae</taxon>
        <taxon>Araneoidea</taxon>
        <taxon>Linyphiidae</taxon>
        <taxon>Erigoninae</taxon>
        <taxon>Oedothorax</taxon>
    </lineage>
</organism>
<dbReference type="InterPro" id="IPR036869">
    <property type="entry name" value="J_dom_sf"/>
</dbReference>
<dbReference type="FunFam" id="1.10.287.110:FF:000035">
    <property type="entry name" value="DnaJ homolog subfamily C member 9"/>
    <property type="match status" value="1"/>
</dbReference>
<proteinExistence type="predicted"/>
<accession>A0AAV6UW47</accession>
<feature type="region of interest" description="Disordered" evidence="2">
    <location>
        <begin position="182"/>
        <end position="206"/>
    </location>
</feature>
<dbReference type="PANTHER" id="PTHR44144:SF1">
    <property type="entry name" value="DNAJ HOMOLOG SUBFAMILY C MEMBER 9"/>
    <property type="match status" value="1"/>
</dbReference>
<evidence type="ECO:0000259" key="3">
    <source>
        <dbReference type="PROSITE" id="PS50076"/>
    </source>
</evidence>
<dbReference type="Gene3D" id="1.10.287.110">
    <property type="entry name" value="DnaJ domain"/>
    <property type="match status" value="1"/>
</dbReference>
<evidence type="ECO:0000313" key="5">
    <source>
        <dbReference type="Proteomes" id="UP000827092"/>
    </source>
</evidence>
<dbReference type="InterPro" id="IPR052594">
    <property type="entry name" value="J_domain-containing_protein"/>
</dbReference>
<comment type="caution">
    <text evidence="4">The sequence shown here is derived from an EMBL/GenBank/DDBJ whole genome shotgun (WGS) entry which is preliminary data.</text>
</comment>
<sequence length="254" mass="29495">MGLISDCELCFGTKCLYEVLSLEKTASDADLKKAFKKASLLCHPDKVEESKKDEATRKFQVLAKVHYLLSDKEKRAIYDETGIVDDENVLSADNSSPDFWNNYFRNLFPKITEKQIVDYVTKYKGSEEEKQDLIELYNKYEGDWNKMSQCLIAYDVDEEERYCKILKDLIETDEIPSYPQFVNESSTKKAKRHKKEKQMKKKEAEELEEMAASDALVQALARRQVERKTNFDDMISGLEAKYGKKDTGKKKRKA</sequence>